<keyword evidence="7" id="KW-1185">Reference proteome</keyword>
<dbReference type="GO" id="GO:0016020">
    <property type="term" value="C:membrane"/>
    <property type="evidence" value="ECO:0007669"/>
    <property type="project" value="UniProtKB-SubCell"/>
</dbReference>
<dbReference type="PANTHER" id="PTHR24100">
    <property type="entry name" value="BUTYROPHILIN"/>
    <property type="match status" value="1"/>
</dbReference>
<dbReference type="SMART" id="SM00409">
    <property type="entry name" value="IG"/>
    <property type="match status" value="1"/>
</dbReference>
<evidence type="ECO:0000313" key="6">
    <source>
        <dbReference type="EMBL" id="KAL3050935.1"/>
    </source>
</evidence>
<reference evidence="6 7" key="1">
    <citation type="journal article" date="2022" name="G3 (Bethesda)">
        <title>Evaluating Illumina-, Nanopore-, and PacBio-based genome assembly strategies with the bald notothen, Trematomus borchgrevinki.</title>
        <authorList>
            <person name="Rayamajhi N."/>
            <person name="Cheng C.C."/>
            <person name="Catchen J.M."/>
        </authorList>
    </citation>
    <scope>NUCLEOTIDE SEQUENCE [LARGE SCALE GENOMIC DNA]</scope>
    <source>
        <strain evidence="6">AGRC-2024</strain>
    </source>
</reference>
<dbReference type="Pfam" id="PF07686">
    <property type="entry name" value="V-set"/>
    <property type="match status" value="1"/>
</dbReference>
<comment type="subcellular location">
    <subcellularLocation>
        <location evidence="1">Membrane</location>
    </subcellularLocation>
</comment>
<organism evidence="6 7">
    <name type="scientific">Pagothenia borchgrevinki</name>
    <name type="common">Bald rockcod</name>
    <name type="synonym">Trematomus borchgrevinki</name>
    <dbReference type="NCBI Taxonomy" id="8213"/>
    <lineage>
        <taxon>Eukaryota</taxon>
        <taxon>Metazoa</taxon>
        <taxon>Chordata</taxon>
        <taxon>Craniata</taxon>
        <taxon>Vertebrata</taxon>
        <taxon>Euteleostomi</taxon>
        <taxon>Actinopterygii</taxon>
        <taxon>Neopterygii</taxon>
        <taxon>Teleostei</taxon>
        <taxon>Neoteleostei</taxon>
        <taxon>Acanthomorphata</taxon>
        <taxon>Eupercaria</taxon>
        <taxon>Perciformes</taxon>
        <taxon>Notothenioidei</taxon>
        <taxon>Nototheniidae</taxon>
        <taxon>Pagothenia</taxon>
    </lineage>
</organism>
<reference evidence="6 7" key="2">
    <citation type="journal article" date="2024" name="G3 (Bethesda)">
        <title>The genome of the cryopelagic Antarctic bald notothen, Trematomus borchgrevinki.</title>
        <authorList>
            <person name="Rayamajhi N."/>
            <person name="Rivera-Colon A.G."/>
            <person name="Minhas B.F."/>
            <person name="Cheng C.C."/>
            <person name="Catchen J.M."/>
        </authorList>
    </citation>
    <scope>NUCLEOTIDE SEQUENCE [LARGE SCALE GENOMIC DNA]</scope>
    <source>
        <strain evidence="6">AGRC-2024</strain>
    </source>
</reference>
<dbReference type="PROSITE" id="PS50835">
    <property type="entry name" value="IG_LIKE"/>
    <property type="match status" value="1"/>
</dbReference>
<dbReference type="PANTHER" id="PTHR24100:SF151">
    <property type="entry name" value="ICOS LIGAND"/>
    <property type="match status" value="1"/>
</dbReference>
<evidence type="ECO:0000256" key="3">
    <source>
        <dbReference type="ARBA" id="ARBA00023319"/>
    </source>
</evidence>
<gene>
    <name evidence="6" type="ORF">OYC64_001250</name>
</gene>
<dbReference type="InterPro" id="IPR050504">
    <property type="entry name" value="IgSF_BTN/MOG"/>
</dbReference>
<dbReference type="AlphaFoldDB" id="A0ABD2GC39"/>
<protein>
    <recommendedName>
        <fullName evidence="5">Ig-like domain-containing protein</fullName>
    </recommendedName>
</protein>
<feature type="chain" id="PRO_5044815076" description="Ig-like domain-containing protein" evidence="4">
    <location>
        <begin position="20"/>
        <end position="178"/>
    </location>
</feature>
<dbReference type="InterPro" id="IPR007110">
    <property type="entry name" value="Ig-like_dom"/>
</dbReference>
<sequence length="178" mass="20034">MAAHHVGLFMLLWIGSVAAGDLEKVKAKPGENVTLQCSSSTDAAITVLKWRRPGLKKYVFYYRDNMAIEIFQDPRYRGRVELKDPEMKNRDVSVLLKNVNTNDTGKYECEVTTQSNNRRKRDLGDNREFVRSIHLIVSEGPENVEQRDGQPQSGQAALRAGPGFVSLLLLLLVDSCQI</sequence>
<evidence type="ECO:0000313" key="7">
    <source>
        <dbReference type="Proteomes" id="UP001619887"/>
    </source>
</evidence>
<dbReference type="InterPro" id="IPR003599">
    <property type="entry name" value="Ig_sub"/>
</dbReference>
<dbReference type="InterPro" id="IPR013106">
    <property type="entry name" value="Ig_V-set"/>
</dbReference>
<proteinExistence type="predicted"/>
<dbReference type="InterPro" id="IPR013783">
    <property type="entry name" value="Ig-like_fold"/>
</dbReference>
<keyword evidence="2" id="KW-0472">Membrane</keyword>
<accession>A0ABD2GC39</accession>
<dbReference type="Gene3D" id="2.60.40.10">
    <property type="entry name" value="Immunoglobulins"/>
    <property type="match status" value="1"/>
</dbReference>
<dbReference type="SMART" id="SM00406">
    <property type="entry name" value="IGv"/>
    <property type="match status" value="1"/>
</dbReference>
<dbReference type="InterPro" id="IPR036179">
    <property type="entry name" value="Ig-like_dom_sf"/>
</dbReference>
<evidence type="ECO:0000256" key="4">
    <source>
        <dbReference type="SAM" id="SignalP"/>
    </source>
</evidence>
<evidence type="ECO:0000256" key="2">
    <source>
        <dbReference type="ARBA" id="ARBA00023136"/>
    </source>
</evidence>
<dbReference type="Proteomes" id="UP001619887">
    <property type="component" value="Unassembled WGS sequence"/>
</dbReference>
<feature type="domain" description="Ig-like" evidence="5">
    <location>
        <begin position="15"/>
        <end position="124"/>
    </location>
</feature>
<keyword evidence="3" id="KW-0393">Immunoglobulin domain</keyword>
<evidence type="ECO:0000259" key="5">
    <source>
        <dbReference type="PROSITE" id="PS50835"/>
    </source>
</evidence>
<comment type="caution">
    <text evidence="6">The sequence shown here is derived from an EMBL/GenBank/DDBJ whole genome shotgun (WGS) entry which is preliminary data.</text>
</comment>
<feature type="signal peptide" evidence="4">
    <location>
        <begin position="1"/>
        <end position="19"/>
    </location>
</feature>
<dbReference type="SUPFAM" id="SSF48726">
    <property type="entry name" value="Immunoglobulin"/>
    <property type="match status" value="1"/>
</dbReference>
<name>A0ABD2GC39_PAGBO</name>
<dbReference type="EMBL" id="JBIYXZ010002080">
    <property type="protein sequence ID" value="KAL3050935.1"/>
    <property type="molecule type" value="Genomic_DNA"/>
</dbReference>
<keyword evidence="4" id="KW-0732">Signal</keyword>
<evidence type="ECO:0000256" key="1">
    <source>
        <dbReference type="ARBA" id="ARBA00004370"/>
    </source>
</evidence>